<feature type="domain" description="BRCT" evidence="5">
    <location>
        <begin position="1087"/>
        <end position="1195"/>
    </location>
</feature>
<feature type="region of interest" description="Disordered" evidence="4">
    <location>
        <begin position="973"/>
        <end position="994"/>
    </location>
</feature>
<dbReference type="GO" id="GO:0045944">
    <property type="term" value="P:positive regulation of transcription by RNA polymerase II"/>
    <property type="evidence" value="ECO:0007669"/>
    <property type="project" value="TreeGrafter"/>
</dbReference>
<feature type="compositionally biased region" description="Acidic residues" evidence="4">
    <location>
        <begin position="320"/>
        <end position="334"/>
    </location>
</feature>
<protein>
    <recommendedName>
        <fullName evidence="5">BRCT domain-containing protein</fullName>
    </recommendedName>
</protein>
<feature type="region of interest" description="Disordered" evidence="4">
    <location>
        <begin position="1298"/>
        <end position="1335"/>
    </location>
</feature>
<dbReference type="GO" id="GO:0000077">
    <property type="term" value="P:DNA damage checkpoint signaling"/>
    <property type="evidence" value="ECO:0007669"/>
    <property type="project" value="TreeGrafter"/>
</dbReference>
<comment type="subcellular location">
    <subcellularLocation>
        <location evidence="1">Nucleus</location>
    </subcellularLocation>
</comment>
<accession>W9YLP5</accession>
<dbReference type="HOGENOM" id="CLU_002263_0_0_1"/>
<feature type="region of interest" description="Disordered" evidence="4">
    <location>
        <begin position="254"/>
        <end position="797"/>
    </location>
</feature>
<keyword evidence="2" id="KW-0227">DNA damage</keyword>
<dbReference type="EMBL" id="AMWN01000002">
    <property type="protein sequence ID" value="EXJ93463.1"/>
    <property type="molecule type" value="Genomic_DNA"/>
</dbReference>
<feature type="compositionally biased region" description="Basic and acidic residues" evidence="4">
    <location>
        <begin position="690"/>
        <end position="707"/>
    </location>
</feature>
<feature type="compositionally biased region" description="Acidic residues" evidence="4">
    <location>
        <begin position="411"/>
        <end position="423"/>
    </location>
</feature>
<feature type="compositionally biased region" description="Polar residues" evidence="4">
    <location>
        <begin position="867"/>
        <end position="876"/>
    </location>
</feature>
<feature type="region of interest" description="Disordered" evidence="4">
    <location>
        <begin position="1366"/>
        <end position="1421"/>
    </location>
</feature>
<feature type="compositionally biased region" description="Polar residues" evidence="4">
    <location>
        <begin position="605"/>
        <end position="630"/>
    </location>
</feature>
<evidence type="ECO:0000256" key="4">
    <source>
        <dbReference type="SAM" id="MobiDB-lite"/>
    </source>
</evidence>
<dbReference type="PANTHER" id="PTHR15321:SF3">
    <property type="entry name" value="TP53-BINDING PROTEIN 1"/>
    <property type="match status" value="1"/>
</dbReference>
<dbReference type="InterPro" id="IPR036420">
    <property type="entry name" value="BRCT_dom_sf"/>
</dbReference>
<dbReference type="InterPro" id="IPR047249">
    <property type="entry name" value="BRCT_p53bp1-like_rpt1"/>
</dbReference>
<dbReference type="RefSeq" id="XP_007720957.1">
    <property type="nucleotide sequence ID" value="XM_007722767.1"/>
</dbReference>
<feature type="compositionally biased region" description="Basic and acidic residues" evidence="4">
    <location>
        <begin position="817"/>
        <end position="826"/>
    </location>
</feature>
<feature type="region of interest" description="Disordered" evidence="4">
    <location>
        <begin position="114"/>
        <end position="221"/>
    </location>
</feature>
<dbReference type="CDD" id="cd17745">
    <property type="entry name" value="BRCT_p53bp1_rpt1"/>
    <property type="match status" value="1"/>
</dbReference>
<dbReference type="Gene3D" id="3.40.50.10190">
    <property type="entry name" value="BRCT domain"/>
    <property type="match status" value="1"/>
</dbReference>
<dbReference type="GeneID" id="19156756"/>
<feature type="compositionally biased region" description="Basic residues" evidence="4">
    <location>
        <begin position="1389"/>
        <end position="1398"/>
    </location>
</feature>
<feature type="region of interest" description="Disordered" evidence="4">
    <location>
        <begin position="1045"/>
        <end position="1068"/>
    </location>
</feature>
<evidence type="ECO:0000256" key="2">
    <source>
        <dbReference type="ARBA" id="ARBA00022763"/>
    </source>
</evidence>
<name>W9YLP5_9EURO</name>
<dbReference type="Proteomes" id="UP000019484">
    <property type="component" value="Unassembled WGS sequence"/>
</dbReference>
<dbReference type="GO" id="GO:0005634">
    <property type="term" value="C:nucleus"/>
    <property type="evidence" value="ECO:0007669"/>
    <property type="project" value="UniProtKB-SubCell"/>
</dbReference>
<feature type="compositionally biased region" description="Polar residues" evidence="4">
    <location>
        <begin position="532"/>
        <end position="544"/>
    </location>
</feature>
<feature type="compositionally biased region" description="Polar residues" evidence="4">
    <location>
        <begin position="175"/>
        <end position="188"/>
    </location>
</feature>
<dbReference type="PROSITE" id="PS50172">
    <property type="entry name" value="BRCT"/>
    <property type="match status" value="1"/>
</dbReference>
<evidence type="ECO:0000259" key="5">
    <source>
        <dbReference type="PROSITE" id="PS50172"/>
    </source>
</evidence>
<proteinExistence type="predicted"/>
<dbReference type="InterPro" id="IPR047252">
    <property type="entry name" value="TP53BP1-like"/>
</dbReference>
<dbReference type="OrthoDB" id="129353at2759"/>
<keyword evidence="3" id="KW-0539">Nucleus</keyword>
<feature type="region of interest" description="Disordered" evidence="4">
    <location>
        <begin position="812"/>
        <end position="879"/>
    </location>
</feature>
<organism evidence="6 7">
    <name type="scientific">Capronia coronata CBS 617.96</name>
    <dbReference type="NCBI Taxonomy" id="1182541"/>
    <lineage>
        <taxon>Eukaryota</taxon>
        <taxon>Fungi</taxon>
        <taxon>Dikarya</taxon>
        <taxon>Ascomycota</taxon>
        <taxon>Pezizomycotina</taxon>
        <taxon>Eurotiomycetes</taxon>
        <taxon>Chaetothyriomycetidae</taxon>
        <taxon>Chaetothyriales</taxon>
        <taxon>Herpotrichiellaceae</taxon>
        <taxon>Capronia</taxon>
    </lineage>
</organism>
<feature type="compositionally biased region" description="Basic and acidic residues" evidence="4">
    <location>
        <begin position="722"/>
        <end position="733"/>
    </location>
</feature>
<dbReference type="GO" id="GO:0042393">
    <property type="term" value="F:histone binding"/>
    <property type="evidence" value="ECO:0007669"/>
    <property type="project" value="TreeGrafter"/>
</dbReference>
<feature type="compositionally biased region" description="Polar residues" evidence="4">
    <location>
        <begin position="575"/>
        <end position="597"/>
    </location>
</feature>
<dbReference type="Pfam" id="PF18115">
    <property type="entry name" value="Tudor_3"/>
    <property type="match status" value="1"/>
</dbReference>
<feature type="compositionally biased region" description="Low complexity" evidence="4">
    <location>
        <begin position="1366"/>
        <end position="1376"/>
    </location>
</feature>
<evidence type="ECO:0000256" key="3">
    <source>
        <dbReference type="ARBA" id="ARBA00023242"/>
    </source>
</evidence>
<dbReference type="STRING" id="1182541.W9YLP5"/>
<feature type="compositionally biased region" description="Polar residues" evidence="4">
    <location>
        <begin position="758"/>
        <end position="785"/>
    </location>
</feature>
<feature type="compositionally biased region" description="Basic residues" evidence="4">
    <location>
        <begin position="827"/>
        <end position="838"/>
    </location>
</feature>
<dbReference type="eggNOG" id="KOG3548">
    <property type="taxonomic scope" value="Eukaryota"/>
</dbReference>
<feature type="compositionally biased region" description="Polar residues" evidence="4">
    <location>
        <begin position="114"/>
        <end position="126"/>
    </location>
</feature>
<dbReference type="InterPro" id="IPR041297">
    <property type="entry name" value="Crb2_Tudor"/>
</dbReference>
<evidence type="ECO:0000313" key="6">
    <source>
        <dbReference type="EMBL" id="EXJ93463.1"/>
    </source>
</evidence>
<dbReference type="InterPro" id="IPR001357">
    <property type="entry name" value="BRCT_dom"/>
</dbReference>
<reference evidence="6 7" key="1">
    <citation type="submission" date="2013-03" db="EMBL/GenBank/DDBJ databases">
        <title>The Genome Sequence of Capronia coronata CBS 617.96.</title>
        <authorList>
            <consortium name="The Broad Institute Genomics Platform"/>
            <person name="Cuomo C."/>
            <person name="de Hoog S."/>
            <person name="Gorbushina A."/>
            <person name="Walker B."/>
            <person name="Young S.K."/>
            <person name="Zeng Q."/>
            <person name="Gargeya S."/>
            <person name="Fitzgerald M."/>
            <person name="Haas B."/>
            <person name="Abouelleil A."/>
            <person name="Allen A.W."/>
            <person name="Alvarado L."/>
            <person name="Arachchi H.M."/>
            <person name="Berlin A.M."/>
            <person name="Chapman S.B."/>
            <person name="Gainer-Dewar J."/>
            <person name="Goldberg J."/>
            <person name="Griggs A."/>
            <person name="Gujja S."/>
            <person name="Hansen M."/>
            <person name="Howarth C."/>
            <person name="Imamovic A."/>
            <person name="Ireland A."/>
            <person name="Larimer J."/>
            <person name="McCowan C."/>
            <person name="Murphy C."/>
            <person name="Pearson M."/>
            <person name="Poon T.W."/>
            <person name="Priest M."/>
            <person name="Roberts A."/>
            <person name="Saif S."/>
            <person name="Shea T."/>
            <person name="Sisk P."/>
            <person name="Sykes S."/>
            <person name="Wortman J."/>
            <person name="Nusbaum C."/>
            <person name="Birren B."/>
        </authorList>
    </citation>
    <scope>NUCLEOTIDE SEQUENCE [LARGE SCALE GENOMIC DNA]</scope>
    <source>
        <strain evidence="6 7">CBS 617.96</strain>
    </source>
</reference>
<gene>
    <name evidence="6" type="ORF">A1O1_01855</name>
</gene>
<dbReference type="PANTHER" id="PTHR15321">
    <property type="entry name" value="TUMOR SUPPRESSOR P53-BINDING PROTEIN 1"/>
    <property type="match status" value="1"/>
</dbReference>
<sequence>MQSDSEESQLIRQRHLEAIKAAYAEFPPLQPATRVRTIVTLPNPVPELASTVPDSQQPLPLNINTNADLESQLNSLPSAVALSKVISVAQKMASQDSDGATQVLSPSHIESILNSRSRSALQQQDAVQDRDEEDEEGETQFTLHEGDEGHIDLVSSLVSPREAAHDNDSDPVDFSPTQSQRALSQFPESQRFKTPATVGRKRRHNGDTVDSPALPRNPLLRGGVEDDAFSLGLSQAFAATQANTSPLVADTHVELPSDRPSPNIQLQPRPMTARSSSQMRYIMSPYPRASTEPAARYVSSKESQDERKRQALLRQQEMMNDQDDSDDAFDDEPDSIVKDRRRRQIDQRRQATVKRLSSPPIGSGRGIALSKSSPIRSPSHGSPRSARATQRTDIRCESSPTRRPSCPNPDNDSEEETEQEDNADIAVSRSSQGQGVFEDDNKENYSERGSQIPETTARLHRVTNDLPAEAQDSPSLRRGQAVNASKGAALPYSSGPFAIADSQPVQPLREREETSPVPNPDEVEEGIDCVPQSPSVVLQHTEIPSKNGAVEASESDEIDEETAKAAADGAPPQLSPCQQARSTIPETSSNEQAQNGKSLAKSDEQQQGSDSRGQYETAQTRPPPSSANSGQGNGVDLSSPPIATTPPGRRRKRMAEIAAAPSPLKSQLSFSATDALKLDQNFQSPLRKTPRLDRTILEDPRPGRSHSDLPGSSGVAQSIYGPEHDEPAVHEVDGNVPEPRTPVSAVDAGGTPAHSESPLATNSRPGKKASTNPITAPETQSQAPRSTARRETWDLEASPPQTIVPVIKTSGLKRKAKDSPNADNKTKHALTKRLKSSRTKSFSRVAPEVMDSKPEQDGAHIIPEPTVSDNGQNPGTSKHIAPLTAESMIAPNMVFACFSGKTRAYYPALCLGPANAENTRYLIQWEGYDPDEVDEYGIRSLDLRIGDQVKVDMEGFPKVSYVIRGFKDNIGKDTGATGKANANPVTDRQGHKTLLVTPRQRKSLPTKVSTDSVKAVPVSSIYLDNNMWGQMRDRVYQYRAVDPVSSSGISTPLERPSTPSTPASRKRRNLTAVVPSAPSFCLPAVPPCDGMFANMAFAISYEDPLRKATLVELIETHGGIVLQESFLDLLEPDSTELKLKPQFDDLSFTALLTERHSRKEKYMQALALGLPCLSGKWVEACIRSDRFVDWTTYLLPAGESAELDGATKSRLLPAATATASTQETQDPERNGRVRVTVKDMMSSRPNILGNSRVIVVTGKGKAEARRKPYLFLIRALGAGKIELEPDLASAKARLEMSLSNSNSRLRSLPKEDADGDTHVTEDDDGVNNGDETTEWVFVDDRDAAAAKTMFSTSVSMSTSLSASASASMSMSASPASIRATNKEKDKDKSRRKSKSRFRKSNDHDQPATNHNDTGTKDAKTTTTTVELKVKVMCNEDLVQSLILGKLWMGGQMCSPFRAGVGAGAGLL</sequence>
<dbReference type="Gene3D" id="2.30.30.140">
    <property type="match status" value="1"/>
</dbReference>
<evidence type="ECO:0000313" key="7">
    <source>
        <dbReference type="Proteomes" id="UP000019484"/>
    </source>
</evidence>
<dbReference type="SMART" id="SM00292">
    <property type="entry name" value="BRCT"/>
    <property type="match status" value="1"/>
</dbReference>
<comment type="caution">
    <text evidence="6">The sequence shown here is derived from an EMBL/GenBank/DDBJ whole genome shotgun (WGS) entry which is preliminary data.</text>
</comment>
<feature type="compositionally biased region" description="Basic and acidic residues" evidence="4">
    <location>
        <begin position="1308"/>
        <end position="1320"/>
    </location>
</feature>
<keyword evidence="7" id="KW-1185">Reference proteome</keyword>
<evidence type="ECO:0000256" key="1">
    <source>
        <dbReference type="ARBA" id="ARBA00004123"/>
    </source>
</evidence>
<dbReference type="SUPFAM" id="SSF52113">
    <property type="entry name" value="BRCT domain"/>
    <property type="match status" value="1"/>
</dbReference>
<feature type="compositionally biased region" description="Polar residues" evidence="4">
    <location>
        <begin position="370"/>
        <end position="389"/>
    </location>
</feature>